<dbReference type="AlphaFoldDB" id="A0AA86QKM9"/>
<accession>A0AA86QKM9</accession>
<organism evidence="2">
    <name type="scientific">Hexamita inflata</name>
    <dbReference type="NCBI Taxonomy" id="28002"/>
    <lineage>
        <taxon>Eukaryota</taxon>
        <taxon>Metamonada</taxon>
        <taxon>Diplomonadida</taxon>
        <taxon>Hexamitidae</taxon>
        <taxon>Hexamitinae</taxon>
        <taxon>Hexamita</taxon>
    </lineage>
</organism>
<proteinExistence type="predicted"/>
<gene>
    <name evidence="2" type="ORF">HINF_LOCUS43132</name>
    <name evidence="3" type="ORF">HINF_LOCUS5319</name>
</gene>
<sequence>MKNMVIEYLNVRDNLSFRYITSITFLPVLVVHIHTRVWQNKTPMKQFRKYQQDLPSTSPSTQKLTIPHQQEYNGPVLLKQPLHKISNEEKHVKYKLNVNQLLTKPAGTRNVINALWPPLIEEREKPAHPEIIVVPPCKIHIPPILTKHVIQKRQITESKYQQYSMRLHIALRKLKQK</sequence>
<evidence type="ECO:0000313" key="4">
    <source>
        <dbReference type="Proteomes" id="UP001642409"/>
    </source>
</evidence>
<feature type="transmembrane region" description="Helical" evidence="1">
    <location>
        <begin position="20"/>
        <end position="38"/>
    </location>
</feature>
<protein>
    <submittedName>
        <fullName evidence="3">Hypothetical_protein</fullName>
    </submittedName>
</protein>
<reference evidence="2" key="1">
    <citation type="submission" date="2023-06" db="EMBL/GenBank/DDBJ databases">
        <authorList>
            <person name="Kurt Z."/>
        </authorList>
    </citation>
    <scope>NUCLEOTIDE SEQUENCE</scope>
</reference>
<keyword evidence="1" id="KW-0472">Membrane</keyword>
<evidence type="ECO:0000313" key="2">
    <source>
        <dbReference type="EMBL" id="CAI9955487.1"/>
    </source>
</evidence>
<dbReference type="EMBL" id="CATOUU010000865">
    <property type="protein sequence ID" value="CAI9955487.1"/>
    <property type="molecule type" value="Genomic_DNA"/>
</dbReference>
<evidence type="ECO:0000256" key="1">
    <source>
        <dbReference type="SAM" id="Phobius"/>
    </source>
</evidence>
<dbReference type="EMBL" id="CAXDID020000010">
    <property type="protein sequence ID" value="CAL5979172.1"/>
    <property type="molecule type" value="Genomic_DNA"/>
</dbReference>
<comment type="caution">
    <text evidence="2">The sequence shown here is derived from an EMBL/GenBank/DDBJ whole genome shotgun (WGS) entry which is preliminary data.</text>
</comment>
<evidence type="ECO:0000313" key="3">
    <source>
        <dbReference type="EMBL" id="CAL5979172.1"/>
    </source>
</evidence>
<dbReference type="Proteomes" id="UP001642409">
    <property type="component" value="Unassembled WGS sequence"/>
</dbReference>
<keyword evidence="4" id="KW-1185">Reference proteome</keyword>
<keyword evidence="1" id="KW-0812">Transmembrane</keyword>
<name>A0AA86QKM9_9EUKA</name>
<keyword evidence="1" id="KW-1133">Transmembrane helix</keyword>
<reference evidence="3 4" key="2">
    <citation type="submission" date="2024-07" db="EMBL/GenBank/DDBJ databases">
        <authorList>
            <person name="Akdeniz Z."/>
        </authorList>
    </citation>
    <scope>NUCLEOTIDE SEQUENCE [LARGE SCALE GENOMIC DNA]</scope>
</reference>